<dbReference type="AlphaFoldDB" id="A0AAV7PQX2"/>
<evidence type="ECO:0000256" key="1">
    <source>
        <dbReference type="SAM" id="Phobius"/>
    </source>
</evidence>
<reference evidence="3" key="1">
    <citation type="journal article" date="2022" name="bioRxiv">
        <title>Sequencing and chromosome-scale assembly of the giantPleurodeles waltlgenome.</title>
        <authorList>
            <person name="Brown T."/>
            <person name="Elewa A."/>
            <person name="Iarovenko S."/>
            <person name="Subramanian E."/>
            <person name="Araus A.J."/>
            <person name="Petzold A."/>
            <person name="Susuki M."/>
            <person name="Suzuki K.-i.T."/>
            <person name="Hayashi T."/>
            <person name="Toyoda A."/>
            <person name="Oliveira C."/>
            <person name="Osipova E."/>
            <person name="Leigh N.D."/>
            <person name="Simon A."/>
            <person name="Yun M.H."/>
        </authorList>
    </citation>
    <scope>NUCLEOTIDE SEQUENCE</scope>
    <source>
        <strain evidence="3">20211129_DDA</strain>
        <tissue evidence="3">Liver</tissue>
    </source>
</reference>
<comment type="caution">
    <text evidence="3">The sequence shown here is derived from an EMBL/GenBank/DDBJ whole genome shotgun (WGS) entry which is preliminary data.</text>
</comment>
<accession>A0AAV7PQX2</accession>
<evidence type="ECO:0000313" key="4">
    <source>
        <dbReference type="Proteomes" id="UP001066276"/>
    </source>
</evidence>
<organism evidence="3 4">
    <name type="scientific">Pleurodeles waltl</name>
    <name type="common">Iberian ribbed newt</name>
    <dbReference type="NCBI Taxonomy" id="8319"/>
    <lineage>
        <taxon>Eukaryota</taxon>
        <taxon>Metazoa</taxon>
        <taxon>Chordata</taxon>
        <taxon>Craniata</taxon>
        <taxon>Vertebrata</taxon>
        <taxon>Euteleostomi</taxon>
        <taxon>Amphibia</taxon>
        <taxon>Batrachia</taxon>
        <taxon>Caudata</taxon>
        <taxon>Salamandroidea</taxon>
        <taxon>Salamandridae</taxon>
        <taxon>Pleurodelinae</taxon>
        <taxon>Pleurodeles</taxon>
    </lineage>
</organism>
<feature type="signal peptide" evidence="2">
    <location>
        <begin position="1"/>
        <end position="32"/>
    </location>
</feature>
<protein>
    <submittedName>
        <fullName evidence="3">Uncharacterized protein</fullName>
    </submittedName>
</protein>
<keyword evidence="1" id="KW-1133">Transmembrane helix</keyword>
<dbReference type="Proteomes" id="UP001066276">
    <property type="component" value="Chromosome 7"/>
</dbReference>
<name>A0AAV7PQX2_PLEWA</name>
<proteinExistence type="predicted"/>
<dbReference type="EMBL" id="JANPWB010000011">
    <property type="protein sequence ID" value="KAJ1129304.1"/>
    <property type="molecule type" value="Genomic_DNA"/>
</dbReference>
<keyword evidence="4" id="KW-1185">Reference proteome</keyword>
<feature type="transmembrane region" description="Helical" evidence="1">
    <location>
        <begin position="44"/>
        <end position="64"/>
    </location>
</feature>
<gene>
    <name evidence="3" type="ORF">NDU88_007675</name>
</gene>
<sequence length="253" mass="28386">MERRFGSTLMMLASVALCVIWLLSIIVPDAAPDFLVVRGAETHACHMGSACMLADVSFFGLVLWRLMGKTSLAEDAAIRDSVDKKVDGSLSKVYLGLHMALRTGIYGTNVAQSLISDMKPLYRSIDDASDCSGLLEQIECQVKYLSDDPLLWCGSQPWLVTRRNLVLKDWGMDFTQKSSVLWPSFQANQLFWAELEEKLHKLFKEKKHSSALKLANFDKLLVNKSLLRAVIMVLVSLSDVVCHECRVVQLQLF</sequence>
<evidence type="ECO:0000256" key="2">
    <source>
        <dbReference type="SAM" id="SignalP"/>
    </source>
</evidence>
<feature type="chain" id="PRO_5044023608" evidence="2">
    <location>
        <begin position="33"/>
        <end position="253"/>
    </location>
</feature>
<keyword evidence="1" id="KW-0812">Transmembrane</keyword>
<keyword evidence="1" id="KW-0472">Membrane</keyword>
<evidence type="ECO:0000313" key="3">
    <source>
        <dbReference type="EMBL" id="KAJ1129304.1"/>
    </source>
</evidence>
<keyword evidence="2" id="KW-0732">Signal</keyword>